<comment type="similarity">
    <text evidence="2">Belongs to the dynein light intermediate chain family.</text>
</comment>
<keyword evidence="10" id="KW-0505">Motor protein</keyword>
<reference evidence="15" key="1">
    <citation type="submission" date="2025-08" db="UniProtKB">
        <authorList>
            <consortium name="RefSeq"/>
        </authorList>
    </citation>
    <scope>IDENTIFICATION</scope>
</reference>
<dbReference type="InterPro" id="IPR027417">
    <property type="entry name" value="P-loop_NTPase"/>
</dbReference>
<sequence length="355" mass="40647">MPAGPGQIIWDVAIELADQKTVGPQVEKESTILITGAKECGKSSILPMYLNQEELPKPTVALDYAFAHVGATNKMVKDIGHYWELGGGIWLVQLMEVVIKPETIQSLTLVIMVDLSKPTEIWVTIKSLLAAAKERIQAVVSQMKADKADILEQLKKKARDRFGKDHKDRDIVEPFLIPLVIIGGKYDIFQNSDPEHRKIICKTLRFLAHYHGATLQFFTIRDKSLGKRIEYLKNHHLFGNHYPKLHEVDHNKPLSVYVGHDSLQSIGHLTPGGQDSREMQNKSLVENFEFVFTKYFPQEKSADPQTAADPSQEPQFKEHDIDILKRQKDQELEQRRQRPFNTREQTVEKIYIDDF</sequence>
<keyword evidence="14" id="KW-1185">Reference proteome</keyword>
<keyword evidence="4" id="KW-0217">Developmental protein</keyword>
<dbReference type="GO" id="GO:0005930">
    <property type="term" value="C:axoneme"/>
    <property type="evidence" value="ECO:0007669"/>
    <property type="project" value="TreeGrafter"/>
</dbReference>
<dbReference type="GO" id="GO:0045504">
    <property type="term" value="F:dynein heavy chain binding"/>
    <property type="evidence" value="ECO:0007669"/>
    <property type="project" value="TreeGrafter"/>
</dbReference>
<dbReference type="GO" id="GO:0035721">
    <property type="term" value="P:intraciliary retrograde transport"/>
    <property type="evidence" value="ECO:0007669"/>
    <property type="project" value="InterPro"/>
</dbReference>
<dbReference type="SUPFAM" id="SSF52540">
    <property type="entry name" value="P-loop containing nucleoside triphosphate hydrolases"/>
    <property type="match status" value="1"/>
</dbReference>
<evidence type="ECO:0000256" key="6">
    <source>
        <dbReference type="ARBA" id="ARBA00022701"/>
    </source>
</evidence>
<name>A0A6P7TIA4_9MOLL</name>
<evidence type="ECO:0000256" key="2">
    <source>
        <dbReference type="ARBA" id="ARBA00006831"/>
    </source>
</evidence>
<accession>A0A6P7TIA4</accession>
<evidence type="ECO:0000256" key="11">
    <source>
        <dbReference type="ARBA" id="ARBA00023212"/>
    </source>
</evidence>
<evidence type="ECO:0000256" key="13">
    <source>
        <dbReference type="SAM" id="MobiDB-lite"/>
    </source>
</evidence>
<proteinExistence type="inferred from homology"/>
<gene>
    <name evidence="15" type="primary">LOC115224415</name>
</gene>
<dbReference type="InterPro" id="IPR040045">
    <property type="entry name" value="DYNC2LI1"/>
</dbReference>
<evidence type="ECO:0000256" key="4">
    <source>
        <dbReference type="ARBA" id="ARBA00022473"/>
    </source>
</evidence>
<keyword evidence="8" id="KW-0243">Dynein</keyword>
<keyword evidence="11" id="KW-0206">Cytoskeleton</keyword>
<keyword evidence="6" id="KW-0493">Microtubule</keyword>
<dbReference type="PANTHER" id="PTHR13236">
    <property type="entry name" value="DYNEIN 2 LIGHT INTERMEDIATE CHAIN, ISOFORM 2"/>
    <property type="match status" value="1"/>
</dbReference>
<evidence type="ECO:0000256" key="7">
    <source>
        <dbReference type="ARBA" id="ARBA00022794"/>
    </source>
</evidence>
<dbReference type="RefSeq" id="XP_029651173.1">
    <property type="nucleotide sequence ID" value="XM_029795313.2"/>
</dbReference>
<dbReference type="PANTHER" id="PTHR13236:SF0">
    <property type="entry name" value="CYTOPLASMIC DYNEIN 2 LIGHT INTERMEDIATE CHAIN 1"/>
    <property type="match status" value="1"/>
</dbReference>
<keyword evidence="12" id="KW-0966">Cell projection</keyword>
<evidence type="ECO:0000256" key="5">
    <source>
        <dbReference type="ARBA" id="ARBA00022490"/>
    </source>
</evidence>
<dbReference type="GO" id="GO:0005874">
    <property type="term" value="C:microtubule"/>
    <property type="evidence" value="ECO:0007669"/>
    <property type="project" value="UniProtKB-KW"/>
</dbReference>
<dbReference type="GO" id="GO:0036064">
    <property type="term" value="C:ciliary basal body"/>
    <property type="evidence" value="ECO:0007669"/>
    <property type="project" value="TreeGrafter"/>
</dbReference>
<dbReference type="AlphaFoldDB" id="A0A6P7TIA4"/>
<evidence type="ECO:0000313" key="14">
    <source>
        <dbReference type="Proteomes" id="UP000515154"/>
    </source>
</evidence>
<keyword evidence="9" id="KW-0969">Cilium</keyword>
<organism evidence="14 15">
    <name type="scientific">Octopus sinensis</name>
    <name type="common">East Asian common octopus</name>
    <dbReference type="NCBI Taxonomy" id="2607531"/>
    <lineage>
        <taxon>Eukaryota</taxon>
        <taxon>Metazoa</taxon>
        <taxon>Spiralia</taxon>
        <taxon>Lophotrochozoa</taxon>
        <taxon>Mollusca</taxon>
        <taxon>Cephalopoda</taxon>
        <taxon>Coleoidea</taxon>
        <taxon>Octopodiformes</taxon>
        <taxon>Octopoda</taxon>
        <taxon>Incirrata</taxon>
        <taxon>Octopodidae</taxon>
        <taxon>Octopus</taxon>
    </lineage>
</organism>
<comment type="subcellular location">
    <subcellularLocation>
        <location evidence="1">Cytoplasm</location>
        <location evidence="1">Cytoskeleton</location>
        <location evidence="1">Cilium basal body</location>
    </subcellularLocation>
</comment>
<dbReference type="GO" id="GO:0005868">
    <property type="term" value="C:cytoplasmic dynein complex"/>
    <property type="evidence" value="ECO:0007669"/>
    <property type="project" value="InterPro"/>
</dbReference>
<evidence type="ECO:0000256" key="10">
    <source>
        <dbReference type="ARBA" id="ARBA00023175"/>
    </source>
</evidence>
<evidence type="ECO:0000256" key="12">
    <source>
        <dbReference type="ARBA" id="ARBA00023273"/>
    </source>
</evidence>
<evidence type="ECO:0000256" key="8">
    <source>
        <dbReference type="ARBA" id="ARBA00023017"/>
    </source>
</evidence>
<evidence type="ECO:0000256" key="1">
    <source>
        <dbReference type="ARBA" id="ARBA00004120"/>
    </source>
</evidence>
<evidence type="ECO:0000313" key="15">
    <source>
        <dbReference type="RefSeq" id="XP_029651173.1"/>
    </source>
</evidence>
<feature type="compositionally biased region" description="Basic and acidic residues" evidence="13">
    <location>
        <begin position="315"/>
        <end position="336"/>
    </location>
</feature>
<feature type="region of interest" description="Disordered" evidence="13">
    <location>
        <begin position="301"/>
        <end position="344"/>
    </location>
</feature>
<evidence type="ECO:0000256" key="3">
    <source>
        <dbReference type="ARBA" id="ARBA00018863"/>
    </source>
</evidence>
<keyword evidence="5" id="KW-0963">Cytoplasm</keyword>
<dbReference type="GO" id="GO:0035735">
    <property type="term" value="P:intraciliary transport involved in cilium assembly"/>
    <property type="evidence" value="ECO:0007669"/>
    <property type="project" value="InterPro"/>
</dbReference>
<dbReference type="Proteomes" id="UP000515154">
    <property type="component" value="Linkage group LG25"/>
</dbReference>
<dbReference type="KEGG" id="osn:115224415"/>
<evidence type="ECO:0000256" key="9">
    <source>
        <dbReference type="ARBA" id="ARBA00023069"/>
    </source>
</evidence>
<keyword evidence="7" id="KW-0970">Cilium biogenesis/degradation</keyword>
<protein>
    <recommendedName>
        <fullName evidence="3">Cytoplasmic dynein 2 light intermediate chain 1</fullName>
    </recommendedName>
</protein>